<feature type="compositionally biased region" description="Low complexity" evidence="2">
    <location>
        <begin position="261"/>
        <end position="270"/>
    </location>
</feature>
<feature type="transmembrane region" description="Helical" evidence="3">
    <location>
        <begin position="35"/>
        <end position="60"/>
    </location>
</feature>
<dbReference type="InterPro" id="IPR016187">
    <property type="entry name" value="CTDL_fold"/>
</dbReference>
<protein>
    <submittedName>
        <fullName evidence="5">CD209 antigen-like protein A</fullName>
    </submittedName>
</protein>
<keyword evidence="3" id="KW-1133">Transmembrane helix</keyword>
<proteinExistence type="predicted"/>
<dbReference type="PANTHER" id="PTHR22803">
    <property type="entry name" value="MANNOSE, PHOSPHOLIPASE, LECTIN RECEPTOR RELATED"/>
    <property type="match status" value="1"/>
</dbReference>
<evidence type="ECO:0000256" key="2">
    <source>
        <dbReference type="SAM" id="MobiDB-lite"/>
    </source>
</evidence>
<keyword evidence="6" id="KW-1185">Reference proteome</keyword>
<evidence type="ECO:0000313" key="6">
    <source>
        <dbReference type="Proteomes" id="UP000324091"/>
    </source>
</evidence>
<evidence type="ECO:0000313" key="5">
    <source>
        <dbReference type="EMBL" id="TWW53587.1"/>
    </source>
</evidence>
<keyword evidence="1" id="KW-0430">Lectin</keyword>
<feature type="domain" description="C-type lectin" evidence="4">
    <location>
        <begin position="148"/>
        <end position="257"/>
    </location>
</feature>
<evidence type="ECO:0000256" key="3">
    <source>
        <dbReference type="SAM" id="Phobius"/>
    </source>
</evidence>
<feature type="region of interest" description="Disordered" evidence="2">
    <location>
        <begin position="261"/>
        <end position="286"/>
    </location>
</feature>
<dbReference type="AlphaFoldDB" id="A0A5C6MJK2"/>
<evidence type="ECO:0000259" key="4">
    <source>
        <dbReference type="PROSITE" id="PS50041"/>
    </source>
</evidence>
<dbReference type="SMART" id="SM00034">
    <property type="entry name" value="CLECT"/>
    <property type="match status" value="1"/>
</dbReference>
<name>A0A5C6MJK2_9TELE</name>
<dbReference type="InterPro" id="IPR001304">
    <property type="entry name" value="C-type_lectin-like"/>
</dbReference>
<dbReference type="Gene3D" id="3.10.100.10">
    <property type="entry name" value="Mannose-Binding Protein A, subunit A"/>
    <property type="match status" value="1"/>
</dbReference>
<dbReference type="GO" id="GO:0030246">
    <property type="term" value="F:carbohydrate binding"/>
    <property type="evidence" value="ECO:0007669"/>
    <property type="project" value="UniProtKB-KW"/>
</dbReference>
<dbReference type="InterPro" id="IPR033989">
    <property type="entry name" value="CD209-like_CTLD"/>
</dbReference>
<keyword evidence="3" id="KW-0812">Transmembrane</keyword>
<reference evidence="5 6" key="1">
    <citation type="submission" date="2019-04" db="EMBL/GenBank/DDBJ databases">
        <title>Chromosome genome assembly for Takifugu flavidus.</title>
        <authorList>
            <person name="Xiao S."/>
        </authorList>
    </citation>
    <scope>NUCLEOTIDE SEQUENCE [LARGE SCALE GENOMIC DNA]</scope>
    <source>
        <strain evidence="5">HTHZ2018</strain>
        <tissue evidence="5">Muscle</tissue>
    </source>
</reference>
<sequence length="327" mass="36266">MEEIYGNIDYLKSVQPDPPAPRQGSRSSESSLSWYLLPCLGLLSLALLTGLVVVGVLLHLSTTELAATRTNLSELAAIRTNLSELAAIRTNLSELAATRTNLSERLLTCASELLQVSKERALLNASLANRTEELDRLQKSCRIGWTLFNNFCYFFSCELKSWEASRQNCRQVGADLVVVDTSEEQKFLSKNVKKDTWIGLNDVETEGTWKWTDGNPLTKGYWYEKQPDNGNNDPKWGEEDCAHLYIADTTWEANWNDISSVSSNKVQPSSGMTSPLPPSPALEDGVIQGQTSSPVEAVTRAPWMLVWVVGAEAQRALLDPSDPPWTL</sequence>
<dbReference type="Proteomes" id="UP000324091">
    <property type="component" value="Unassembled WGS sequence"/>
</dbReference>
<dbReference type="SUPFAM" id="SSF56436">
    <property type="entry name" value="C-type lectin-like"/>
    <property type="match status" value="1"/>
</dbReference>
<accession>A0A5C6MJK2</accession>
<keyword evidence="3" id="KW-0472">Membrane</keyword>
<gene>
    <name evidence="5" type="ORF">D4764_0227790</name>
</gene>
<dbReference type="EMBL" id="RHFK02000623">
    <property type="protein sequence ID" value="TWW53587.1"/>
    <property type="molecule type" value="Genomic_DNA"/>
</dbReference>
<dbReference type="InterPro" id="IPR050111">
    <property type="entry name" value="C-type_lectin/snaclec_domain"/>
</dbReference>
<feature type="region of interest" description="Disordered" evidence="2">
    <location>
        <begin position="1"/>
        <end position="26"/>
    </location>
</feature>
<dbReference type="CDD" id="cd03590">
    <property type="entry name" value="CLECT_DC-SIGN_like"/>
    <property type="match status" value="1"/>
</dbReference>
<dbReference type="Pfam" id="PF00059">
    <property type="entry name" value="Lectin_C"/>
    <property type="match status" value="1"/>
</dbReference>
<dbReference type="PROSITE" id="PS50041">
    <property type="entry name" value="C_TYPE_LECTIN_2"/>
    <property type="match status" value="1"/>
</dbReference>
<organism evidence="5 6">
    <name type="scientific">Takifugu flavidus</name>
    <name type="common">sansaifugu</name>
    <dbReference type="NCBI Taxonomy" id="433684"/>
    <lineage>
        <taxon>Eukaryota</taxon>
        <taxon>Metazoa</taxon>
        <taxon>Chordata</taxon>
        <taxon>Craniata</taxon>
        <taxon>Vertebrata</taxon>
        <taxon>Euteleostomi</taxon>
        <taxon>Actinopterygii</taxon>
        <taxon>Neopterygii</taxon>
        <taxon>Teleostei</taxon>
        <taxon>Neoteleostei</taxon>
        <taxon>Acanthomorphata</taxon>
        <taxon>Eupercaria</taxon>
        <taxon>Tetraodontiformes</taxon>
        <taxon>Tetradontoidea</taxon>
        <taxon>Tetraodontidae</taxon>
        <taxon>Takifugu</taxon>
    </lineage>
</organism>
<dbReference type="InterPro" id="IPR016186">
    <property type="entry name" value="C-type_lectin-like/link_sf"/>
</dbReference>
<comment type="caution">
    <text evidence="5">The sequence shown here is derived from an EMBL/GenBank/DDBJ whole genome shotgun (WGS) entry which is preliminary data.</text>
</comment>
<evidence type="ECO:0000256" key="1">
    <source>
        <dbReference type="ARBA" id="ARBA00022734"/>
    </source>
</evidence>